<dbReference type="PANTHER" id="PTHR30528">
    <property type="entry name" value="CYTOPLASMIC PROTEIN"/>
    <property type="match status" value="1"/>
</dbReference>
<dbReference type="Pfam" id="PF06224">
    <property type="entry name" value="AlkZ-like"/>
    <property type="match status" value="1"/>
</dbReference>
<evidence type="ECO:0000313" key="1">
    <source>
        <dbReference type="EMBL" id="MFC7216964.1"/>
    </source>
</evidence>
<dbReference type="PANTHER" id="PTHR30528:SF0">
    <property type="entry name" value="CYTOPLASMIC PROTEIN"/>
    <property type="match status" value="1"/>
</dbReference>
<evidence type="ECO:0000313" key="2">
    <source>
        <dbReference type="Proteomes" id="UP001596413"/>
    </source>
</evidence>
<dbReference type="EMBL" id="JBHSZO010000002">
    <property type="protein sequence ID" value="MFC7216964.1"/>
    <property type="molecule type" value="Genomic_DNA"/>
</dbReference>
<protein>
    <submittedName>
        <fullName evidence="1">DNA glycosylase AlkZ-like family protein</fullName>
    </submittedName>
</protein>
<reference evidence="2" key="1">
    <citation type="journal article" date="2019" name="Int. J. Syst. Evol. Microbiol.">
        <title>The Global Catalogue of Microorganisms (GCM) 10K type strain sequencing project: providing services to taxonomists for standard genome sequencing and annotation.</title>
        <authorList>
            <consortium name="The Broad Institute Genomics Platform"/>
            <consortium name="The Broad Institute Genome Sequencing Center for Infectious Disease"/>
            <person name="Wu L."/>
            <person name="Ma J."/>
        </authorList>
    </citation>
    <scope>NUCLEOTIDE SEQUENCE [LARGE SCALE GENOMIC DNA]</scope>
    <source>
        <strain evidence="2">CGMCC 1.13681</strain>
    </source>
</reference>
<sequence length="358" mass="40152">MDARRIAIRAQLLHGERPTELADVVRHLTLLQLDPTAAIAPAADLVSWSRLGAAYAPALLVEALRNRQLVEIGATVRPIEDAVLFRADMTEMRDRVPEAAWEKRFHDWLKANDACRRDVLSRLEAGGPLLSRDIPDTCVLPWKSTGWTNDQNVIRLLGIMADLGEVAIAGRRGRHRLWDLADRVYPEAPVPDPREALRIRDERRLGALGIARAKSTKVPIEPYDVGAAGEAAVVEGIKGEWRVDPAYLGQPFEGRVALLSPFDRLIHDRKRAVELFDFEYGVEMYKPAAKRRWGYFALPILFHDRLVGKLDASADRKKGVLRVNAVHEDEAFDKEMASAVDAEVDALAEWLELTVERS</sequence>
<organism evidence="1 2">
    <name type="scientific">Streptomyces polyrhachis</name>
    <dbReference type="NCBI Taxonomy" id="1282885"/>
    <lineage>
        <taxon>Bacteria</taxon>
        <taxon>Bacillati</taxon>
        <taxon>Actinomycetota</taxon>
        <taxon>Actinomycetes</taxon>
        <taxon>Kitasatosporales</taxon>
        <taxon>Streptomycetaceae</taxon>
        <taxon>Streptomyces</taxon>
    </lineage>
</organism>
<gene>
    <name evidence="1" type="ORF">ACFQLX_02070</name>
</gene>
<dbReference type="Proteomes" id="UP001596413">
    <property type="component" value="Unassembled WGS sequence"/>
</dbReference>
<dbReference type="RefSeq" id="WP_386411156.1">
    <property type="nucleotide sequence ID" value="NZ_JBHSZO010000002.1"/>
</dbReference>
<dbReference type="InterPro" id="IPR009351">
    <property type="entry name" value="AlkZ-like"/>
</dbReference>
<name>A0ABW2GAF5_9ACTN</name>
<keyword evidence="2" id="KW-1185">Reference proteome</keyword>
<proteinExistence type="predicted"/>
<accession>A0ABW2GAF5</accession>
<comment type="caution">
    <text evidence="1">The sequence shown here is derived from an EMBL/GenBank/DDBJ whole genome shotgun (WGS) entry which is preliminary data.</text>
</comment>